<reference evidence="11" key="1">
    <citation type="submission" date="2016-11" db="EMBL/GenBank/DDBJ databases">
        <authorList>
            <person name="Varghese N."/>
            <person name="Submissions S."/>
        </authorList>
    </citation>
    <scope>NUCLEOTIDE SEQUENCE [LARGE SCALE GENOMIC DNA]</scope>
    <source>
        <strain evidence="11">DSM 27370</strain>
    </source>
</reference>
<gene>
    <name evidence="10" type="ORF">SAMN05444362_107125</name>
</gene>
<keyword evidence="5" id="KW-0677">Repeat</keyword>
<dbReference type="InterPro" id="IPR034746">
    <property type="entry name" value="POTRA"/>
</dbReference>
<keyword evidence="4 8" id="KW-0732">Signal</keyword>
<evidence type="ECO:0000313" key="10">
    <source>
        <dbReference type="EMBL" id="SHF52664.1"/>
    </source>
</evidence>
<feature type="signal peptide" evidence="8">
    <location>
        <begin position="1"/>
        <end position="22"/>
    </location>
</feature>
<evidence type="ECO:0000256" key="6">
    <source>
        <dbReference type="ARBA" id="ARBA00023136"/>
    </source>
</evidence>
<evidence type="ECO:0000256" key="4">
    <source>
        <dbReference type="ARBA" id="ARBA00022729"/>
    </source>
</evidence>
<evidence type="ECO:0000256" key="8">
    <source>
        <dbReference type="SAM" id="SignalP"/>
    </source>
</evidence>
<feature type="domain" description="POTRA" evidence="9">
    <location>
        <begin position="399"/>
        <end position="474"/>
    </location>
</feature>
<dbReference type="InterPro" id="IPR023707">
    <property type="entry name" value="OM_assembly_BamA"/>
</dbReference>
<protein>
    <submittedName>
        <fullName evidence="10">Beta-barrel assembly machine subunit BamA</fullName>
    </submittedName>
</protein>
<dbReference type="GO" id="GO:0071709">
    <property type="term" value="P:membrane assembly"/>
    <property type="evidence" value="ECO:0007669"/>
    <property type="project" value="InterPro"/>
</dbReference>
<comment type="subcellular location">
    <subcellularLocation>
        <location evidence="1">Membrane</location>
    </subcellularLocation>
</comment>
<dbReference type="InterPro" id="IPR000184">
    <property type="entry name" value="Bac_surfAg_D15"/>
</dbReference>
<keyword evidence="11" id="KW-1185">Reference proteome</keyword>
<dbReference type="Gene3D" id="3.10.20.310">
    <property type="entry name" value="membrane protein fhac"/>
    <property type="match status" value="5"/>
</dbReference>
<dbReference type="PANTHER" id="PTHR12815:SF47">
    <property type="entry name" value="TRANSLOCATION AND ASSEMBLY MODULE SUBUNIT TAMA"/>
    <property type="match status" value="1"/>
</dbReference>
<evidence type="ECO:0000256" key="3">
    <source>
        <dbReference type="ARBA" id="ARBA00022692"/>
    </source>
</evidence>
<dbReference type="Proteomes" id="UP000184480">
    <property type="component" value="Unassembled WGS sequence"/>
</dbReference>
<accession>A0A1M5CD21</accession>
<dbReference type="PIRSF" id="PIRSF006076">
    <property type="entry name" value="OM_assembly_OMP85"/>
    <property type="match status" value="1"/>
</dbReference>
<evidence type="ECO:0000259" key="9">
    <source>
        <dbReference type="PROSITE" id="PS51779"/>
    </source>
</evidence>
<evidence type="ECO:0000256" key="7">
    <source>
        <dbReference type="ARBA" id="ARBA00023237"/>
    </source>
</evidence>
<feature type="domain" description="POTRA" evidence="9">
    <location>
        <begin position="314"/>
        <end position="396"/>
    </location>
</feature>
<dbReference type="EMBL" id="FQUC01000007">
    <property type="protein sequence ID" value="SHF52664.1"/>
    <property type="molecule type" value="Genomic_DNA"/>
</dbReference>
<proteinExistence type="predicted"/>
<dbReference type="PROSITE" id="PS51779">
    <property type="entry name" value="POTRA"/>
    <property type="match status" value="2"/>
</dbReference>
<dbReference type="GO" id="GO:0019867">
    <property type="term" value="C:outer membrane"/>
    <property type="evidence" value="ECO:0007669"/>
    <property type="project" value="InterPro"/>
</dbReference>
<keyword evidence="6" id="KW-0472">Membrane</keyword>
<organism evidence="10 11">
    <name type="scientific">Dysgonomonas macrotermitis</name>
    <dbReference type="NCBI Taxonomy" id="1346286"/>
    <lineage>
        <taxon>Bacteria</taxon>
        <taxon>Pseudomonadati</taxon>
        <taxon>Bacteroidota</taxon>
        <taxon>Bacteroidia</taxon>
        <taxon>Bacteroidales</taxon>
        <taxon>Dysgonomonadaceae</taxon>
        <taxon>Dysgonomonas</taxon>
    </lineage>
</organism>
<evidence type="ECO:0000256" key="1">
    <source>
        <dbReference type="ARBA" id="ARBA00004370"/>
    </source>
</evidence>
<dbReference type="InterPro" id="IPR039910">
    <property type="entry name" value="D15-like"/>
</dbReference>
<evidence type="ECO:0000256" key="2">
    <source>
        <dbReference type="ARBA" id="ARBA00022452"/>
    </source>
</evidence>
<feature type="chain" id="PRO_5009909264" evidence="8">
    <location>
        <begin position="23"/>
        <end position="887"/>
    </location>
</feature>
<evidence type="ECO:0000256" key="5">
    <source>
        <dbReference type="ARBA" id="ARBA00022737"/>
    </source>
</evidence>
<dbReference type="STRING" id="1346286.SAMN05444362_107125"/>
<dbReference type="RefSeq" id="WP_062179548.1">
    <property type="nucleotide sequence ID" value="NZ_BBXL01000007.1"/>
</dbReference>
<dbReference type="InterPro" id="IPR010827">
    <property type="entry name" value="BamA/TamA_POTRA"/>
</dbReference>
<dbReference type="AlphaFoldDB" id="A0A1M5CD21"/>
<sequence>MFKRGLFALSFSLFVFNFGAKAQVADSVSVEAINKVLANTTQSSKLPLPVITYSLTPQKYEIADITISGLKNALYEDYVLISFSGLSVGDKVDIPGSEITNAVKRFWKQGLFSDIKITATKIEGDKIWLNLELTDRPRISDISFTGVKKGEREDLESKIGVVKGNQITPNMVDRAKSIIKKYFEGKGFNNAIINITQTEDLSKENQIILGIDVNKKEKIKVNNIVFEGNEEVNAKTLEKAMKKTRHKHTMSAKIRNFLRSTNYVPESYEEDKEHLISKYNELGYRDARILWDTVYKYNDKKVNIDIKLEEGQKYYVRKINWVGNTEFSTDQLNMALNMKAGDIYNQKKLSDRLVADEDAVGNAFYYNNGYIFYQADPVEVNIENDSIDLEIRIVEGPKATIRKVSISGNDRLYEDIVRRELRTKPGALFSRDDLMRSLREVAQMGHFDPEKLQPDIQPDPESGTVDIAYPLASKANDQIEFSAGWGQTGVLGRLSLKFTNFSLKNLLNPGSYKGIIPQGEGQTLQLSGQTNGKYYQSYSISFTDPWFGGKRPNFLSVGAYYSVQTGVNSNYYNNSYYNNYYSSYYNSGYDNSYYNNALDPDKSIKTLGLSVGYGKRLNWPDDYFQIEAGLSYQLYKMKNWEYFLVPNGSSNNISLSLTLSRNSMDQPVYTRRGSQFSLSVQATPPYSAWDGKDYAAIALNEDGTESGEKYRWVEYHKWKFKSKTFVSLMPSIQKTPVLMTRAEYGFVGYYNKHKKSPFETFYMGGDGMSGYSSGYATETIGLRGYENGSIGYYSSAYTRLALELRYPLILEPSSTIYVLSFVEAGNAWDNIKDFNPFDLKRSAGFGARIMLPMIGLIGIDWAYGFDKVNGSRQYSGSQFHFIIGQEF</sequence>
<name>A0A1M5CD21_9BACT</name>
<dbReference type="OrthoDB" id="9802086at2"/>
<evidence type="ECO:0000313" key="11">
    <source>
        <dbReference type="Proteomes" id="UP000184480"/>
    </source>
</evidence>
<dbReference type="Gene3D" id="2.40.160.50">
    <property type="entry name" value="membrane protein fhac: a member of the omp85/tpsb transporter family"/>
    <property type="match status" value="1"/>
</dbReference>
<dbReference type="Pfam" id="PF07244">
    <property type="entry name" value="POTRA"/>
    <property type="match status" value="4"/>
</dbReference>
<keyword evidence="3" id="KW-0812">Transmembrane</keyword>
<dbReference type="PANTHER" id="PTHR12815">
    <property type="entry name" value="SORTING AND ASSEMBLY MACHINERY SAMM50 PROTEIN FAMILY MEMBER"/>
    <property type="match status" value="1"/>
</dbReference>
<keyword evidence="7" id="KW-0998">Cell outer membrane</keyword>
<keyword evidence="2" id="KW-1134">Transmembrane beta strand</keyword>
<dbReference type="Pfam" id="PF01103">
    <property type="entry name" value="Omp85"/>
    <property type="match status" value="1"/>
</dbReference>